<evidence type="ECO:0000259" key="9">
    <source>
        <dbReference type="Pfam" id="PF00275"/>
    </source>
</evidence>
<sequence length="428" mass="44504">MTDSITITPSSAPLQATVTPPGSKSITNRALVCAALARGTSELTGALVSDDTRVMIDSLNRLGIAVQESNQGTTLTLEGAGGNVPAEAAELFIGNSGTTIRFLTALVSLGRGTYRLDGVPRMRERPIGDLVDALVQLGVDATCESPGGCPPVVVRGTGLPGGKATVRGNISSQYLSGLLMSMPAAAGAVEIIIDGQLVSQPYVKMTLEVMKAFGVSIHAAEDLGLFRAPGGTAYEARQYAIEPDASAASYFWAAAAIVGGSATVSGLSTSSLQGDVAVVDLLEQMGCKVDRQADSICVTGGKLRGITADMNAVSDMVQTIAAVALFAEGPTEITGVAHNRHKETDRISALATELRKLGANVEELEDGLRITPQQLRSAVIETYDDHRMAMSLALVGLRVPGVEILDPHCTAKTYPNYFQDLCRAAGTA</sequence>
<organism evidence="10 11">
    <name type="scientific">Aeoliella straminimaris</name>
    <dbReference type="NCBI Taxonomy" id="2954799"/>
    <lineage>
        <taxon>Bacteria</taxon>
        <taxon>Pseudomonadati</taxon>
        <taxon>Planctomycetota</taxon>
        <taxon>Planctomycetia</taxon>
        <taxon>Pirellulales</taxon>
        <taxon>Lacipirellulaceae</taxon>
        <taxon>Aeoliella</taxon>
    </lineage>
</organism>
<feature type="binding site" evidence="7">
    <location>
        <position position="29"/>
    </location>
    <ligand>
        <name>3-phosphoshikimate</name>
        <dbReference type="ChEBI" id="CHEBI:145989"/>
    </ligand>
</feature>
<dbReference type="GO" id="GO:0009423">
    <property type="term" value="P:chorismate biosynthetic process"/>
    <property type="evidence" value="ECO:0007669"/>
    <property type="project" value="UniProtKB-UniRule"/>
</dbReference>
<evidence type="ECO:0000256" key="7">
    <source>
        <dbReference type="HAMAP-Rule" id="MF_00210"/>
    </source>
</evidence>
<feature type="binding site" evidence="7">
    <location>
        <position position="315"/>
    </location>
    <ligand>
        <name>3-phosphoshikimate</name>
        <dbReference type="ChEBI" id="CHEBI:145989"/>
    </ligand>
</feature>
<feature type="binding site" evidence="7">
    <location>
        <position position="24"/>
    </location>
    <ligand>
        <name>3-phosphoshikimate</name>
        <dbReference type="ChEBI" id="CHEBI:145989"/>
    </ligand>
</feature>
<comment type="function">
    <text evidence="7">Catalyzes the transfer of the enolpyruvyl moiety of phosphoenolpyruvate (PEP) to the 5-hydroxyl of shikimate-3-phosphate (S3P) to produce enolpyruvyl shikimate-3-phosphate and inorganic phosphate.</text>
</comment>
<feature type="binding site" evidence="7">
    <location>
        <position position="342"/>
    </location>
    <ligand>
        <name>3-phosphoshikimate</name>
        <dbReference type="ChEBI" id="CHEBI:145989"/>
    </ligand>
</feature>
<feature type="binding site" evidence="7">
    <location>
        <position position="97"/>
    </location>
    <ligand>
        <name>phosphoenolpyruvate</name>
        <dbReference type="ChEBI" id="CHEBI:58702"/>
    </ligand>
</feature>
<dbReference type="Gene3D" id="3.65.10.10">
    <property type="entry name" value="Enolpyruvate transferase domain"/>
    <property type="match status" value="2"/>
</dbReference>
<feature type="domain" description="Enolpyruvate transferase" evidence="9">
    <location>
        <begin position="11"/>
        <end position="421"/>
    </location>
</feature>
<comment type="caution">
    <text evidence="7">Lacks conserved residue(s) required for the propagation of feature annotation.</text>
</comment>
<feature type="binding site" evidence="7">
    <location>
        <position position="412"/>
    </location>
    <ligand>
        <name>phosphoenolpyruvate</name>
        <dbReference type="ChEBI" id="CHEBI:58702"/>
    </ligand>
</feature>
<keyword evidence="7" id="KW-0963">Cytoplasm</keyword>
<dbReference type="NCBIfam" id="TIGR01356">
    <property type="entry name" value="aroA"/>
    <property type="match status" value="1"/>
</dbReference>
<dbReference type="InterPro" id="IPR006264">
    <property type="entry name" value="EPSP_synthase"/>
</dbReference>
<dbReference type="GO" id="GO:0005737">
    <property type="term" value="C:cytoplasm"/>
    <property type="evidence" value="ECO:0007669"/>
    <property type="project" value="UniProtKB-SubCell"/>
</dbReference>
<feature type="binding site" evidence="7">
    <location>
        <position position="172"/>
    </location>
    <ligand>
        <name>3-phosphoshikimate</name>
        <dbReference type="ChEBI" id="CHEBI:145989"/>
    </ligand>
</feature>
<evidence type="ECO:0000256" key="8">
    <source>
        <dbReference type="SAM" id="MobiDB-lite"/>
    </source>
</evidence>
<comment type="caution">
    <text evidence="10">The sequence shown here is derived from an EMBL/GenBank/DDBJ whole genome shotgun (WGS) entry which is preliminary data.</text>
</comment>
<evidence type="ECO:0000256" key="6">
    <source>
        <dbReference type="ARBA" id="ARBA00044633"/>
    </source>
</evidence>
<dbReference type="PROSITE" id="PS00885">
    <property type="entry name" value="EPSP_SYNTHASE_2"/>
    <property type="match status" value="1"/>
</dbReference>
<feature type="binding site" evidence="7">
    <location>
        <position position="173"/>
    </location>
    <ligand>
        <name>phosphoenolpyruvate</name>
        <dbReference type="ChEBI" id="CHEBI:58702"/>
    </ligand>
</feature>
<dbReference type="PIRSF" id="PIRSF000505">
    <property type="entry name" value="EPSPS"/>
    <property type="match status" value="1"/>
</dbReference>
<feature type="region of interest" description="Disordered" evidence="8">
    <location>
        <begin position="1"/>
        <end position="20"/>
    </location>
</feature>
<dbReference type="InterPro" id="IPR023193">
    <property type="entry name" value="EPSP_synthase_CS"/>
</dbReference>
<feature type="binding site" evidence="7">
    <location>
        <position position="24"/>
    </location>
    <ligand>
        <name>phosphoenolpyruvate</name>
        <dbReference type="ChEBI" id="CHEBI:58702"/>
    </ligand>
</feature>
<feature type="active site" description="Proton acceptor" evidence="7">
    <location>
        <position position="315"/>
    </location>
</feature>
<dbReference type="EMBL" id="JAMXLR010000091">
    <property type="protein sequence ID" value="MCO6047305.1"/>
    <property type="molecule type" value="Genomic_DNA"/>
</dbReference>
<feature type="binding site" evidence="7">
    <location>
        <position position="387"/>
    </location>
    <ligand>
        <name>phosphoenolpyruvate</name>
        <dbReference type="ChEBI" id="CHEBI:58702"/>
    </ligand>
</feature>
<dbReference type="GO" id="GO:0008652">
    <property type="term" value="P:amino acid biosynthetic process"/>
    <property type="evidence" value="ECO:0007669"/>
    <property type="project" value="UniProtKB-KW"/>
</dbReference>
<feature type="binding site" evidence="7">
    <location>
        <position position="125"/>
    </location>
    <ligand>
        <name>phosphoenolpyruvate</name>
        <dbReference type="ChEBI" id="CHEBI:58702"/>
    </ligand>
</feature>
<evidence type="ECO:0000256" key="4">
    <source>
        <dbReference type="ARBA" id="ARBA00022679"/>
    </source>
</evidence>
<evidence type="ECO:0000256" key="3">
    <source>
        <dbReference type="ARBA" id="ARBA00022605"/>
    </source>
</evidence>
<dbReference type="AlphaFoldDB" id="A0A9X2JIP2"/>
<keyword evidence="4 7" id="KW-0808">Transferase</keyword>
<dbReference type="Proteomes" id="UP001155241">
    <property type="component" value="Unassembled WGS sequence"/>
</dbReference>
<comment type="similarity">
    <text evidence="2 7">Belongs to the EPSP synthase family.</text>
</comment>
<dbReference type="EC" id="2.5.1.19" evidence="7"/>
<evidence type="ECO:0000313" key="10">
    <source>
        <dbReference type="EMBL" id="MCO6047305.1"/>
    </source>
</evidence>
<dbReference type="InterPro" id="IPR001986">
    <property type="entry name" value="Enolpyruvate_Tfrase_dom"/>
</dbReference>
<evidence type="ECO:0000313" key="11">
    <source>
        <dbReference type="Proteomes" id="UP001155241"/>
    </source>
</evidence>
<comment type="pathway">
    <text evidence="1 7">Metabolic intermediate biosynthesis; chorismate biosynthesis; chorismate from D-erythrose 4-phosphate and phosphoenolpyruvate: step 6/7.</text>
</comment>
<reference evidence="10" key="1">
    <citation type="submission" date="2022-06" db="EMBL/GenBank/DDBJ databases">
        <title>Aeoliella straminimaris, a novel planctomycete from sediments.</title>
        <authorList>
            <person name="Vitorino I.R."/>
            <person name="Lage O.M."/>
        </authorList>
    </citation>
    <scope>NUCLEOTIDE SEQUENCE</scope>
    <source>
        <strain evidence="10">ICT_H6.2</strain>
    </source>
</reference>
<feature type="binding site" evidence="7">
    <location>
        <position position="173"/>
    </location>
    <ligand>
        <name>3-phosphoshikimate</name>
        <dbReference type="ChEBI" id="CHEBI:145989"/>
    </ligand>
</feature>
<dbReference type="Pfam" id="PF00275">
    <property type="entry name" value="EPSP_synthase"/>
    <property type="match status" value="1"/>
</dbReference>
<keyword evidence="3 7" id="KW-0028">Amino-acid biosynthesis</keyword>
<dbReference type="GO" id="GO:0009073">
    <property type="term" value="P:aromatic amino acid family biosynthetic process"/>
    <property type="evidence" value="ECO:0007669"/>
    <property type="project" value="UniProtKB-KW"/>
</dbReference>
<dbReference type="CDD" id="cd01556">
    <property type="entry name" value="EPSP_synthase"/>
    <property type="match status" value="1"/>
</dbReference>
<dbReference type="PANTHER" id="PTHR21090:SF5">
    <property type="entry name" value="PENTAFUNCTIONAL AROM POLYPEPTIDE"/>
    <property type="match status" value="1"/>
</dbReference>
<dbReference type="GO" id="GO:0003866">
    <property type="term" value="F:3-phosphoshikimate 1-carboxyvinyltransferase activity"/>
    <property type="evidence" value="ECO:0007669"/>
    <property type="project" value="UniProtKB-UniRule"/>
</dbReference>
<dbReference type="RefSeq" id="WP_252855418.1">
    <property type="nucleotide sequence ID" value="NZ_JAMXLR010000091.1"/>
</dbReference>
<comment type="subunit">
    <text evidence="7">Monomer.</text>
</comment>
<feature type="binding site" evidence="7">
    <location>
        <position position="25"/>
    </location>
    <ligand>
        <name>3-phosphoshikimate</name>
        <dbReference type="ChEBI" id="CHEBI:145989"/>
    </ligand>
</feature>
<dbReference type="InterPro" id="IPR036968">
    <property type="entry name" value="Enolpyruvate_Tfrase_sf"/>
</dbReference>
<gene>
    <name evidence="7 10" type="primary">aroA</name>
    <name evidence="10" type="ORF">NG895_25675</name>
</gene>
<dbReference type="InterPro" id="IPR013792">
    <property type="entry name" value="RNA3'P_cycl/enolpyr_Trfase_a/b"/>
</dbReference>
<protein>
    <recommendedName>
        <fullName evidence="7">3-phosphoshikimate 1-carboxyvinyltransferase</fullName>
        <ecNumber evidence="7">2.5.1.19</ecNumber>
    </recommendedName>
    <alternativeName>
        <fullName evidence="7">5-enolpyruvylshikimate-3-phosphate synthase</fullName>
        <shortName evidence="7">EPSP synthase</shortName>
        <shortName evidence="7">EPSPS</shortName>
    </alternativeName>
</protein>
<dbReference type="SUPFAM" id="SSF55205">
    <property type="entry name" value="EPT/RTPC-like"/>
    <property type="match status" value="1"/>
</dbReference>
<feature type="binding site" evidence="7">
    <location>
        <position position="199"/>
    </location>
    <ligand>
        <name>3-phosphoshikimate</name>
        <dbReference type="ChEBI" id="CHEBI:145989"/>
    </ligand>
</feature>
<comment type="catalytic activity">
    <reaction evidence="6">
        <text>3-phosphoshikimate + phosphoenolpyruvate = 5-O-(1-carboxyvinyl)-3-phosphoshikimate + phosphate</text>
        <dbReference type="Rhea" id="RHEA:21256"/>
        <dbReference type="ChEBI" id="CHEBI:43474"/>
        <dbReference type="ChEBI" id="CHEBI:57701"/>
        <dbReference type="ChEBI" id="CHEBI:58702"/>
        <dbReference type="ChEBI" id="CHEBI:145989"/>
        <dbReference type="EC" id="2.5.1.19"/>
    </reaction>
    <physiologicalReaction direction="left-to-right" evidence="6">
        <dbReference type="Rhea" id="RHEA:21257"/>
    </physiologicalReaction>
</comment>
<dbReference type="PANTHER" id="PTHR21090">
    <property type="entry name" value="AROM/DEHYDROQUINATE SYNTHASE"/>
    <property type="match status" value="1"/>
</dbReference>
<evidence type="ECO:0000256" key="2">
    <source>
        <dbReference type="ARBA" id="ARBA00009948"/>
    </source>
</evidence>
<keyword evidence="5 7" id="KW-0057">Aromatic amino acid biosynthesis</keyword>
<name>A0A9X2JIP2_9BACT</name>
<feature type="binding site" evidence="7">
    <location>
        <position position="346"/>
    </location>
    <ligand>
        <name>phosphoenolpyruvate</name>
        <dbReference type="ChEBI" id="CHEBI:58702"/>
    </ligand>
</feature>
<dbReference type="PROSITE" id="PS00104">
    <property type="entry name" value="EPSP_SYNTHASE_1"/>
    <property type="match status" value="1"/>
</dbReference>
<evidence type="ECO:0000256" key="1">
    <source>
        <dbReference type="ARBA" id="ARBA00004811"/>
    </source>
</evidence>
<proteinExistence type="inferred from homology"/>
<evidence type="ECO:0000256" key="5">
    <source>
        <dbReference type="ARBA" id="ARBA00023141"/>
    </source>
</evidence>
<accession>A0A9X2JIP2</accession>
<keyword evidence="11" id="KW-1185">Reference proteome</keyword>
<comment type="subcellular location">
    <subcellularLocation>
        <location evidence="7">Cytoplasm</location>
    </subcellularLocation>
</comment>
<dbReference type="HAMAP" id="MF_00210">
    <property type="entry name" value="EPSP_synth"/>
    <property type="match status" value="1"/>
</dbReference>
<feature type="binding site" evidence="7">
    <location>
        <position position="171"/>
    </location>
    <ligand>
        <name>3-phosphoshikimate</name>
        <dbReference type="ChEBI" id="CHEBI:145989"/>
    </ligand>
</feature>